<comment type="function">
    <text evidence="14">Acts as a processive, ATP-dependent zinc metallopeptidase for both cytoplasmic and membrane proteins. Plays a role in the quality control of integral membrane proteins.</text>
</comment>
<dbReference type="PANTHER" id="PTHR23076">
    <property type="entry name" value="METALLOPROTEASE M41 FTSH"/>
    <property type="match status" value="1"/>
</dbReference>
<keyword evidence="10 14" id="KW-1133">Transmembrane helix</keyword>
<evidence type="ECO:0000256" key="1">
    <source>
        <dbReference type="ARBA" id="ARBA00004370"/>
    </source>
</evidence>
<dbReference type="InterPro" id="IPR003959">
    <property type="entry name" value="ATPase_AAA_core"/>
</dbReference>
<comment type="similarity">
    <text evidence="13 14">In the central section; belongs to the AAA ATPase family.</text>
</comment>
<keyword evidence="4 14" id="KW-0812">Transmembrane</keyword>
<dbReference type="GO" id="GO:0016887">
    <property type="term" value="F:ATP hydrolysis activity"/>
    <property type="evidence" value="ECO:0007669"/>
    <property type="project" value="UniProtKB-UniRule"/>
</dbReference>
<dbReference type="SUPFAM" id="SSF140990">
    <property type="entry name" value="FtsH protease domain-like"/>
    <property type="match status" value="1"/>
</dbReference>
<feature type="active site" evidence="14">
    <location>
        <position position="471"/>
    </location>
</feature>
<dbReference type="InterPro" id="IPR041569">
    <property type="entry name" value="AAA_lid_3"/>
</dbReference>
<feature type="domain" description="AAA+ ATPase" evidence="17">
    <location>
        <begin position="240"/>
        <end position="379"/>
    </location>
</feature>
<dbReference type="EC" id="3.4.24.-" evidence="14"/>
<dbReference type="Gene3D" id="1.20.58.760">
    <property type="entry name" value="Peptidase M41"/>
    <property type="match status" value="1"/>
</dbReference>
<proteinExistence type="inferred from homology"/>
<feature type="region of interest" description="Disordered" evidence="16">
    <location>
        <begin position="650"/>
        <end position="687"/>
    </location>
</feature>
<comment type="subcellular location">
    <subcellularLocation>
        <location evidence="14">Cell membrane</location>
        <topology evidence="14">Multi-pass membrane protein</topology>
        <orientation evidence="14">Cytoplasmic side</orientation>
    </subcellularLocation>
    <subcellularLocation>
        <location evidence="1">Membrane</location>
    </subcellularLocation>
</comment>
<comment type="similarity">
    <text evidence="2 14">In the C-terminal section; belongs to the peptidase M41 family.</text>
</comment>
<evidence type="ECO:0000256" key="10">
    <source>
        <dbReference type="ARBA" id="ARBA00022989"/>
    </source>
</evidence>
<comment type="similarity">
    <text evidence="15">Belongs to the AAA ATPase family.</text>
</comment>
<evidence type="ECO:0000256" key="5">
    <source>
        <dbReference type="ARBA" id="ARBA00022723"/>
    </source>
</evidence>
<dbReference type="Gene3D" id="1.10.8.60">
    <property type="match status" value="1"/>
</dbReference>
<comment type="cofactor">
    <cofactor evidence="14">
        <name>Zn(2+)</name>
        <dbReference type="ChEBI" id="CHEBI:29105"/>
    </cofactor>
    <text evidence="14">Binds 1 zinc ion per subunit.</text>
</comment>
<evidence type="ECO:0000256" key="6">
    <source>
        <dbReference type="ARBA" id="ARBA00022741"/>
    </source>
</evidence>
<dbReference type="HAMAP" id="MF_01458">
    <property type="entry name" value="FtsH"/>
    <property type="match status" value="1"/>
</dbReference>
<dbReference type="Pfam" id="PF17862">
    <property type="entry name" value="AAA_lid_3"/>
    <property type="match status" value="1"/>
</dbReference>
<evidence type="ECO:0000256" key="14">
    <source>
        <dbReference type="HAMAP-Rule" id="MF_01458"/>
    </source>
</evidence>
<evidence type="ECO:0000256" key="3">
    <source>
        <dbReference type="ARBA" id="ARBA00022670"/>
    </source>
</evidence>
<dbReference type="GO" id="GO:0004176">
    <property type="term" value="F:ATP-dependent peptidase activity"/>
    <property type="evidence" value="ECO:0007669"/>
    <property type="project" value="InterPro"/>
</dbReference>
<keyword evidence="3 14" id="KW-0645">Protease</keyword>
<dbReference type="GO" id="GO:0005886">
    <property type="term" value="C:plasma membrane"/>
    <property type="evidence" value="ECO:0007669"/>
    <property type="project" value="UniProtKB-SubCell"/>
</dbReference>
<protein>
    <recommendedName>
        <fullName evidence="14">ATP-dependent zinc metalloprotease FtsH</fullName>
        <ecNumber evidence="14">3.4.24.-</ecNumber>
    </recommendedName>
</protein>
<reference evidence="19" key="1">
    <citation type="submission" date="2019-02" db="EMBL/GenBank/DDBJ databases">
        <title>Deep-cultivation of Planctomycetes and their phenomic and genomic characterization uncovers novel biology.</title>
        <authorList>
            <person name="Wiegand S."/>
            <person name="Jogler M."/>
            <person name="Boedeker C."/>
            <person name="Pinto D."/>
            <person name="Vollmers J."/>
            <person name="Rivas-Marin E."/>
            <person name="Kohn T."/>
            <person name="Peeters S.H."/>
            <person name="Heuer A."/>
            <person name="Rast P."/>
            <person name="Oberbeckmann S."/>
            <person name="Bunk B."/>
            <person name="Jeske O."/>
            <person name="Meyerdierks A."/>
            <person name="Storesund J.E."/>
            <person name="Kallscheuer N."/>
            <person name="Luecker S."/>
            <person name="Lage O.M."/>
            <person name="Pohl T."/>
            <person name="Merkel B.J."/>
            <person name="Hornburger P."/>
            <person name="Mueller R.-W."/>
            <person name="Bruemmer F."/>
            <person name="Labrenz M."/>
            <person name="Spormann A.M."/>
            <person name="Op den Camp H."/>
            <person name="Overmann J."/>
            <person name="Amann R."/>
            <person name="Jetten M.S.M."/>
            <person name="Mascher T."/>
            <person name="Medema M.H."/>
            <person name="Devos D.P."/>
            <person name="Kaster A.-K."/>
            <person name="Ovreas L."/>
            <person name="Rohde M."/>
            <person name="Galperin M.Y."/>
            <person name="Jogler C."/>
        </authorList>
    </citation>
    <scope>NUCLEOTIDE SEQUENCE [LARGE SCALE GENOMIC DNA]</scope>
    <source>
        <strain evidence="19">Pan97</strain>
    </source>
</reference>
<evidence type="ECO:0000256" key="16">
    <source>
        <dbReference type="SAM" id="MobiDB-lite"/>
    </source>
</evidence>
<feature type="binding site" evidence="14">
    <location>
        <position position="474"/>
    </location>
    <ligand>
        <name>Zn(2+)</name>
        <dbReference type="ChEBI" id="CHEBI:29105"/>
        <note>catalytic</note>
    </ligand>
</feature>
<dbReference type="GO" id="GO:0030163">
    <property type="term" value="P:protein catabolic process"/>
    <property type="evidence" value="ECO:0007669"/>
    <property type="project" value="UniProtKB-UniRule"/>
</dbReference>
<gene>
    <name evidence="18" type="primary">ftsH4_2</name>
    <name evidence="14" type="synonym">ftsH</name>
    <name evidence="18" type="ORF">Pan97_46030</name>
</gene>
<evidence type="ECO:0000256" key="9">
    <source>
        <dbReference type="ARBA" id="ARBA00022840"/>
    </source>
</evidence>
<keyword evidence="7 14" id="KW-0378">Hydrolase</keyword>
<keyword evidence="12 14" id="KW-0472">Membrane</keyword>
<dbReference type="CDD" id="cd19501">
    <property type="entry name" value="RecA-like_FtsH"/>
    <property type="match status" value="1"/>
</dbReference>
<evidence type="ECO:0000256" key="12">
    <source>
        <dbReference type="ARBA" id="ARBA00023136"/>
    </source>
</evidence>
<organism evidence="18 19">
    <name type="scientific">Bremerella volcania</name>
    <dbReference type="NCBI Taxonomy" id="2527984"/>
    <lineage>
        <taxon>Bacteria</taxon>
        <taxon>Pseudomonadati</taxon>
        <taxon>Planctomycetota</taxon>
        <taxon>Planctomycetia</taxon>
        <taxon>Pirellulales</taxon>
        <taxon>Pirellulaceae</taxon>
        <taxon>Bremerella</taxon>
    </lineage>
</organism>
<dbReference type="FunFam" id="1.10.8.60:FF:000001">
    <property type="entry name" value="ATP-dependent zinc metalloprotease FtsH"/>
    <property type="match status" value="1"/>
</dbReference>
<dbReference type="InterPro" id="IPR003593">
    <property type="entry name" value="AAA+_ATPase"/>
</dbReference>
<dbReference type="Pfam" id="PF01434">
    <property type="entry name" value="Peptidase_M41"/>
    <property type="match status" value="1"/>
</dbReference>
<feature type="compositionally biased region" description="Basic and acidic residues" evidence="16">
    <location>
        <begin position="662"/>
        <end position="673"/>
    </location>
</feature>
<dbReference type="RefSeq" id="WP_144976470.1">
    <property type="nucleotide sequence ID" value="NZ_CP036289.1"/>
</dbReference>
<dbReference type="InterPro" id="IPR000642">
    <property type="entry name" value="Peptidase_M41"/>
</dbReference>
<keyword evidence="8 14" id="KW-0862">Zinc</keyword>
<dbReference type="Pfam" id="PF00004">
    <property type="entry name" value="AAA"/>
    <property type="match status" value="1"/>
</dbReference>
<dbReference type="GO" id="GO:0006508">
    <property type="term" value="P:proteolysis"/>
    <property type="evidence" value="ECO:0007669"/>
    <property type="project" value="UniProtKB-KW"/>
</dbReference>
<dbReference type="OrthoDB" id="9809379at2"/>
<dbReference type="EMBL" id="CP036289">
    <property type="protein sequence ID" value="QDU77532.1"/>
    <property type="molecule type" value="Genomic_DNA"/>
</dbReference>
<accession>A0A518CE88</accession>
<dbReference type="SMART" id="SM00382">
    <property type="entry name" value="AAA"/>
    <property type="match status" value="1"/>
</dbReference>
<dbReference type="InterPro" id="IPR005936">
    <property type="entry name" value="FtsH"/>
</dbReference>
<evidence type="ECO:0000313" key="19">
    <source>
        <dbReference type="Proteomes" id="UP000318626"/>
    </source>
</evidence>
<dbReference type="AlphaFoldDB" id="A0A518CE88"/>
<name>A0A518CE88_9BACT</name>
<dbReference type="Gene3D" id="3.40.50.300">
    <property type="entry name" value="P-loop containing nucleotide triphosphate hydrolases"/>
    <property type="match status" value="1"/>
</dbReference>
<dbReference type="InterPro" id="IPR037219">
    <property type="entry name" value="Peptidase_M41-like"/>
</dbReference>
<evidence type="ECO:0000256" key="8">
    <source>
        <dbReference type="ARBA" id="ARBA00022833"/>
    </source>
</evidence>
<dbReference type="GO" id="GO:0004222">
    <property type="term" value="F:metalloendopeptidase activity"/>
    <property type="evidence" value="ECO:0007669"/>
    <property type="project" value="InterPro"/>
</dbReference>
<dbReference type="PANTHER" id="PTHR23076:SF97">
    <property type="entry name" value="ATP-DEPENDENT ZINC METALLOPROTEASE YME1L1"/>
    <property type="match status" value="1"/>
</dbReference>
<dbReference type="FunFam" id="1.20.58.760:FF:000001">
    <property type="entry name" value="ATP-dependent zinc metalloprotease FtsH"/>
    <property type="match status" value="1"/>
</dbReference>
<comment type="subunit">
    <text evidence="14">Homohexamer.</text>
</comment>
<dbReference type="SUPFAM" id="SSF52540">
    <property type="entry name" value="P-loop containing nucleoside triphosphate hydrolases"/>
    <property type="match status" value="1"/>
</dbReference>
<dbReference type="GO" id="GO:0008270">
    <property type="term" value="F:zinc ion binding"/>
    <property type="evidence" value="ECO:0007669"/>
    <property type="project" value="UniProtKB-UniRule"/>
</dbReference>
<feature type="binding site" evidence="14">
    <location>
        <begin position="248"/>
        <end position="255"/>
    </location>
    <ligand>
        <name>ATP</name>
        <dbReference type="ChEBI" id="CHEBI:30616"/>
    </ligand>
</feature>
<dbReference type="InterPro" id="IPR027417">
    <property type="entry name" value="P-loop_NTPase"/>
</dbReference>
<feature type="transmembrane region" description="Helical" evidence="14">
    <location>
        <begin position="159"/>
        <end position="178"/>
    </location>
</feature>
<evidence type="ECO:0000313" key="18">
    <source>
        <dbReference type="EMBL" id="QDU77532.1"/>
    </source>
</evidence>
<evidence type="ECO:0000256" key="11">
    <source>
        <dbReference type="ARBA" id="ARBA00023049"/>
    </source>
</evidence>
<feature type="binding site" evidence="14">
    <location>
        <position position="547"/>
    </location>
    <ligand>
        <name>Zn(2+)</name>
        <dbReference type="ChEBI" id="CHEBI:29105"/>
        <note>catalytic</note>
    </ligand>
</feature>
<dbReference type="Proteomes" id="UP000318626">
    <property type="component" value="Chromosome"/>
</dbReference>
<keyword evidence="9 14" id="KW-0067">ATP-binding</keyword>
<dbReference type="FunFam" id="3.40.50.300:FF:000001">
    <property type="entry name" value="ATP-dependent zinc metalloprotease FtsH"/>
    <property type="match status" value="1"/>
</dbReference>
<keyword evidence="14" id="KW-1003">Cell membrane</keyword>
<evidence type="ECO:0000256" key="15">
    <source>
        <dbReference type="RuleBase" id="RU003651"/>
    </source>
</evidence>
<sequence>MDSNDESPKRRGDKGNSGNLWYILVAGAVVFLVAMYLLQSGSEELAQPDLEKLIASIDEKPAEGVVPGVTVKRKDSDGKVSSIRYSNLRNVEIGSSSVTAVVDRYNMDSKDPSKAKTEGQKIVTYLVRSENAAGKIQSMLDEADFTDYKAAGPPNFFEIYGGPLLMIGLGIAFCYFMIRRIGGTGSAIAFGRSRGKLHMQDDLNISFDDVAGIEEAVDEVKEIVDFLRSPEKYQELGGRIPKGVLLVGPPGTGKTLLAKAIAGEAGVSFFSMSGSDFVEMFVGVGAARVRDLFQQAAAKSPCIIFIDELDALGKARGGGIVGGHDEREQTLNALLVEMDGFEANAGIIIIAATNRPEMLDPALLRPGRFDRQVLVDRPDAGGREDILRVHVRSVKLDDTVNLKSVAAITTGFSGADLANLVNEAALLAARKGKAAVGMEEFDEGVERVTAGLEKKQRVMHEDEKLRVAYHESGHALVAYCLPNTDPVHKVSIIPRGLAALGYTMQRPTEDRFLMTQSELESRIQVLLAGTLAEEMVYEEISTGAQNDLERATEIARSMVTDYGMSRLGRVNFRASGRSAFIPEQSEERARSHSEETYREIDLEIKRIIDELLKRTKEMMEDRRAALVALTERLMELEVVDAEELKRVIEETSDGPRIVPGTEVKRHGTPKEINSDDIPPAGAVDQGS</sequence>
<dbReference type="InterPro" id="IPR003960">
    <property type="entry name" value="ATPase_AAA_CS"/>
</dbReference>
<feature type="binding site" evidence="14">
    <location>
        <position position="470"/>
    </location>
    <ligand>
        <name>Zn(2+)</name>
        <dbReference type="ChEBI" id="CHEBI:29105"/>
        <note>catalytic</note>
    </ligand>
</feature>
<evidence type="ECO:0000256" key="2">
    <source>
        <dbReference type="ARBA" id="ARBA00010044"/>
    </source>
</evidence>
<keyword evidence="6 14" id="KW-0547">Nucleotide-binding</keyword>
<dbReference type="KEGG" id="bvo:Pan97_46030"/>
<dbReference type="NCBIfam" id="TIGR01241">
    <property type="entry name" value="FtsH_fam"/>
    <property type="match status" value="1"/>
</dbReference>
<evidence type="ECO:0000256" key="7">
    <source>
        <dbReference type="ARBA" id="ARBA00022801"/>
    </source>
</evidence>
<keyword evidence="19" id="KW-1185">Reference proteome</keyword>
<keyword evidence="11 14" id="KW-0482">Metalloprotease</keyword>
<dbReference type="PROSITE" id="PS00674">
    <property type="entry name" value="AAA"/>
    <property type="match status" value="1"/>
</dbReference>
<keyword evidence="5 14" id="KW-0479">Metal-binding</keyword>
<evidence type="ECO:0000256" key="13">
    <source>
        <dbReference type="ARBA" id="ARBA00061570"/>
    </source>
</evidence>
<dbReference type="GO" id="GO:0005524">
    <property type="term" value="F:ATP binding"/>
    <property type="evidence" value="ECO:0007669"/>
    <property type="project" value="UniProtKB-UniRule"/>
</dbReference>
<evidence type="ECO:0000259" key="17">
    <source>
        <dbReference type="SMART" id="SM00382"/>
    </source>
</evidence>
<evidence type="ECO:0000256" key="4">
    <source>
        <dbReference type="ARBA" id="ARBA00022692"/>
    </source>
</evidence>
<feature type="transmembrane region" description="Helical" evidence="14">
    <location>
        <begin position="20"/>
        <end position="38"/>
    </location>
</feature>